<evidence type="ECO:0000256" key="1">
    <source>
        <dbReference type="ARBA" id="ARBA00004651"/>
    </source>
</evidence>
<proteinExistence type="predicted"/>
<feature type="transmembrane region" description="Helical" evidence="11">
    <location>
        <begin position="155"/>
        <end position="176"/>
    </location>
</feature>
<evidence type="ECO:0000256" key="6">
    <source>
        <dbReference type="ARBA" id="ARBA00023053"/>
    </source>
</evidence>
<reference evidence="13 14" key="1">
    <citation type="submission" date="2019-06" db="EMBL/GenBank/DDBJ databases">
        <authorList>
            <person name="Li F."/>
        </authorList>
    </citation>
    <scope>NUCLEOTIDE SEQUENCE [LARGE SCALE GENOMIC DNA]</scope>
    <source>
        <strain evidence="13 14">10F1D-1</strain>
    </source>
</reference>
<keyword evidence="6" id="KW-0915">Sodium</keyword>
<evidence type="ECO:0000256" key="11">
    <source>
        <dbReference type="SAM" id="Phobius"/>
    </source>
</evidence>
<evidence type="ECO:0000259" key="12">
    <source>
        <dbReference type="Pfam" id="PF00999"/>
    </source>
</evidence>
<dbReference type="GO" id="GO:0015385">
    <property type="term" value="F:sodium:proton antiporter activity"/>
    <property type="evidence" value="ECO:0007669"/>
    <property type="project" value="InterPro"/>
</dbReference>
<accession>A0A506Y344</accession>
<evidence type="ECO:0000256" key="5">
    <source>
        <dbReference type="ARBA" id="ARBA00022989"/>
    </source>
</evidence>
<evidence type="ECO:0000313" key="13">
    <source>
        <dbReference type="EMBL" id="TPW76455.1"/>
    </source>
</evidence>
<sequence length="647" mass="69504">MESIHLIVLVVVGVVLVVGVVSFFAGRIGVAAPLALTVVGVGLGAIPSIPHFEIEPDLVLTVILPPLLYAAARQVPFVDFRRNLRVIAFLAVILVVVSAVLVGVAVSLLWVTVPLALGVALGAVVAPPDAVAATSLGKRLGLPPRIVTILEGEGLVNDATALVLLATMLSIVDVHAASPSGWMVVLTFLWAVVGALVIGILLAALTLFLRKRITDGVLDTAVSLVVPFVAYLAGEAVHSSGVVAVVVAGIIIGNQGAYRIPATFRAAETNTWHVVTMLLENGVFLFMGFQLWPVIGAVAGDGDLPGVLGVAGLVIVLLVGVRFAAMPLLLWTIRRRYRKRSADAERRNARFDGLTEEEFQRRAASMRELGVKLSPWRSLTRGVRARFGLVTKKDKAERDRIMAQLDELERNPPAEPPQLDESSRARFSKGFQNLLRRIEQQNNDLSAERDQALSWRDGIILGLSGMRGVVTVAAVQTIPDDQPMREALVLVAFAVAILTLVVQGLLLPAVVRAVRPPGDVDLGERAQVLELRRSLKTAGDTAVAAEVARAATTAAPVPKEVVDEVAAQSETWIGRLEIWAETDLTQPDNHVVQFQRLRRVQLVAEKDALRDAYERGAYSSEAIEIMRAALDSEEISIDTIDQRAASS</sequence>
<evidence type="ECO:0000256" key="3">
    <source>
        <dbReference type="ARBA" id="ARBA00022475"/>
    </source>
</evidence>
<feature type="transmembrane region" description="Helical" evidence="11">
    <location>
        <begin position="272"/>
        <end position="295"/>
    </location>
</feature>
<feature type="transmembrane region" description="Helical" evidence="11">
    <location>
        <begin position="307"/>
        <end position="331"/>
    </location>
</feature>
<feature type="transmembrane region" description="Helical" evidence="11">
    <location>
        <begin position="182"/>
        <end position="209"/>
    </location>
</feature>
<dbReference type="Pfam" id="PF00999">
    <property type="entry name" value="Na_H_Exchanger"/>
    <property type="match status" value="2"/>
</dbReference>
<keyword evidence="7" id="KW-0406">Ion transport</keyword>
<dbReference type="Proteomes" id="UP000316252">
    <property type="component" value="Unassembled WGS sequence"/>
</dbReference>
<keyword evidence="3" id="KW-1003">Cell membrane</keyword>
<dbReference type="EMBL" id="VHQG01000002">
    <property type="protein sequence ID" value="TPW76455.1"/>
    <property type="molecule type" value="Genomic_DNA"/>
</dbReference>
<comment type="caution">
    <text evidence="13">The sequence shown here is derived from an EMBL/GenBank/DDBJ whole genome shotgun (WGS) entry which is preliminary data.</text>
</comment>
<dbReference type="InterPro" id="IPR018422">
    <property type="entry name" value="Cation/H_exchanger_CPA1"/>
</dbReference>
<feature type="transmembrane region" description="Helical" evidence="11">
    <location>
        <begin position="487"/>
        <end position="507"/>
    </location>
</feature>
<keyword evidence="5 11" id="KW-1133">Transmembrane helix</keyword>
<dbReference type="RefSeq" id="WP_141163810.1">
    <property type="nucleotide sequence ID" value="NZ_VHQG01000002.1"/>
</dbReference>
<evidence type="ECO:0000256" key="9">
    <source>
        <dbReference type="ARBA" id="ARBA00023201"/>
    </source>
</evidence>
<dbReference type="GO" id="GO:0098719">
    <property type="term" value="P:sodium ion import across plasma membrane"/>
    <property type="evidence" value="ECO:0007669"/>
    <property type="project" value="TreeGrafter"/>
</dbReference>
<feature type="transmembrane region" description="Helical" evidence="11">
    <location>
        <begin position="216"/>
        <end position="234"/>
    </location>
</feature>
<protein>
    <recommendedName>
        <fullName evidence="12">Cation/H+ exchanger transmembrane domain-containing protein</fullName>
    </recommendedName>
</protein>
<dbReference type="GO" id="GO:0015386">
    <property type="term" value="F:potassium:proton antiporter activity"/>
    <property type="evidence" value="ECO:0007669"/>
    <property type="project" value="TreeGrafter"/>
</dbReference>
<evidence type="ECO:0000313" key="14">
    <source>
        <dbReference type="Proteomes" id="UP000316252"/>
    </source>
</evidence>
<feature type="domain" description="Cation/H+ exchanger transmembrane" evidence="12">
    <location>
        <begin position="453"/>
        <end position="512"/>
    </location>
</feature>
<keyword evidence="4 11" id="KW-0812">Transmembrane</keyword>
<gene>
    <name evidence="13" type="ORF">FJ657_11865</name>
</gene>
<name>A0A506Y344_9MICO</name>
<feature type="domain" description="Cation/H+ exchanger transmembrane" evidence="12">
    <location>
        <begin position="16"/>
        <end position="333"/>
    </location>
</feature>
<feature type="transmembrane region" description="Helical" evidence="11">
    <location>
        <begin position="58"/>
        <end position="75"/>
    </location>
</feature>
<evidence type="ECO:0000256" key="7">
    <source>
        <dbReference type="ARBA" id="ARBA00023065"/>
    </source>
</evidence>
<feature type="transmembrane region" description="Helical" evidence="11">
    <location>
        <begin position="32"/>
        <end position="52"/>
    </location>
</feature>
<dbReference type="PANTHER" id="PTHR10110:SF86">
    <property type="entry name" value="SODIUM_HYDROGEN EXCHANGER 7"/>
    <property type="match status" value="1"/>
</dbReference>
<keyword evidence="14" id="KW-1185">Reference proteome</keyword>
<dbReference type="OrthoDB" id="57886at2"/>
<organism evidence="13 14">
    <name type="scientific">Schumannella soli</name>
    <dbReference type="NCBI Taxonomy" id="2590779"/>
    <lineage>
        <taxon>Bacteria</taxon>
        <taxon>Bacillati</taxon>
        <taxon>Actinomycetota</taxon>
        <taxon>Actinomycetes</taxon>
        <taxon>Micrococcales</taxon>
        <taxon>Microbacteriaceae</taxon>
        <taxon>Schumannella</taxon>
    </lineage>
</organism>
<keyword evidence="10" id="KW-0175">Coiled coil</keyword>
<evidence type="ECO:0000256" key="8">
    <source>
        <dbReference type="ARBA" id="ARBA00023136"/>
    </source>
</evidence>
<keyword evidence="8 11" id="KW-0472">Membrane</keyword>
<evidence type="ECO:0000256" key="4">
    <source>
        <dbReference type="ARBA" id="ARBA00022692"/>
    </source>
</evidence>
<comment type="subcellular location">
    <subcellularLocation>
        <location evidence="1">Cell membrane</location>
        <topology evidence="1">Multi-pass membrane protein</topology>
    </subcellularLocation>
</comment>
<feature type="transmembrane region" description="Helical" evidence="11">
    <location>
        <begin position="115"/>
        <end position="134"/>
    </location>
</feature>
<keyword evidence="9" id="KW-0739">Sodium transport</keyword>
<evidence type="ECO:0000256" key="2">
    <source>
        <dbReference type="ARBA" id="ARBA00022448"/>
    </source>
</evidence>
<dbReference type="PANTHER" id="PTHR10110">
    <property type="entry name" value="SODIUM/HYDROGEN EXCHANGER"/>
    <property type="match status" value="1"/>
</dbReference>
<dbReference type="Gene3D" id="6.10.140.1330">
    <property type="match status" value="1"/>
</dbReference>
<dbReference type="GO" id="GO:0005886">
    <property type="term" value="C:plasma membrane"/>
    <property type="evidence" value="ECO:0007669"/>
    <property type="project" value="UniProtKB-SubCell"/>
</dbReference>
<keyword evidence="2" id="KW-0813">Transport</keyword>
<dbReference type="InterPro" id="IPR006153">
    <property type="entry name" value="Cation/H_exchanger_TM"/>
</dbReference>
<dbReference type="GO" id="GO:0051453">
    <property type="term" value="P:regulation of intracellular pH"/>
    <property type="evidence" value="ECO:0007669"/>
    <property type="project" value="TreeGrafter"/>
</dbReference>
<feature type="coiled-coil region" evidence="10">
    <location>
        <begin position="391"/>
        <end position="451"/>
    </location>
</feature>
<feature type="transmembrane region" description="Helical" evidence="11">
    <location>
        <begin position="87"/>
        <end position="109"/>
    </location>
</feature>
<evidence type="ECO:0000256" key="10">
    <source>
        <dbReference type="SAM" id="Coils"/>
    </source>
</evidence>
<feature type="transmembrane region" description="Helical" evidence="11">
    <location>
        <begin position="6"/>
        <end position="25"/>
    </location>
</feature>
<feature type="transmembrane region" description="Helical" evidence="11">
    <location>
        <begin position="240"/>
        <end position="260"/>
    </location>
</feature>
<dbReference type="AlphaFoldDB" id="A0A506Y344"/>